<keyword evidence="1" id="KW-0472">Membrane</keyword>
<accession>D0A5L4</accession>
<dbReference type="EMBL" id="FN554974">
    <property type="protein sequence ID" value="CBH16965.1"/>
    <property type="molecule type" value="Genomic_DNA"/>
</dbReference>
<dbReference type="KEGG" id="tbg:TbgDal_XI800"/>
<organism evidence="2 3">
    <name type="scientific">Trypanosoma brucei gambiense (strain MHOM/CI/86/DAL972)</name>
    <dbReference type="NCBI Taxonomy" id="679716"/>
    <lineage>
        <taxon>Eukaryota</taxon>
        <taxon>Discoba</taxon>
        <taxon>Euglenozoa</taxon>
        <taxon>Kinetoplastea</taxon>
        <taxon>Metakinetoplastina</taxon>
        <taxon>Trypanosomatida</taxon>
        <taxon>Trypanosomatidae</taxon>
        <taxon>Trypanosoma</taxon>
    </lineage>
</organism>
<evidence type="ECO:0000313" key="3">
    <source>
        <dbReference type="Proteomes" id="UP000002316"/>
    </source>
</evidence>
<dbReference type="Proteomes" id="UP000002316">
    <property type="component" value="Chromosome 11"/>
</dbReference>
<feature type="transmembrane region" description="Helical" evidence="1">
    <location>
        <begin position="71"/>
        <end position="94"/>
    </location>
</feature>
<reference evidence="3" key="1">
    <citation type="journal article" date="2010" name="PLoS Negl. Trop. Dis.">
        <title>The genome sequence of Trypanosoma brucei gambiense, causative agent of chronic human african trypanosomiasis.</title>
        <authorList>
            <person name="Jackson A.P."/>
            <person name="Sanders M."/>
            <person name="Berry A."/>
            <person name="McQuillan J."/>
            <person name="Aslett M.A."/>
            <person name="Quail M.A."/>
            <person name="Chukualim B."/>
            <person name="Capewell P."/>
            <person name="MacLeod A."/>
            <person name="Melville S.E."/>
            <person name="Gibson W."/>
            <person name="Barry J.D."/>
            <person name="Berriman M."/>
            <person name="Hertz-Fowler C."/>
        </authorList>
    </citation>
    <scope>NUCLEOTIDE SEQUENCE [LARGE SCALE GENOMIC DNA]</scope>
    <source>
        <strain evidence="3">MHOM/CI/86/DAL972</strain>
    </source>
</reference>
<evidence type="ECO:0000313" key="2">
    <source>
        <dbReference type="EMBL" id="CBH16965.1"/>
    </source>
</evidence>
<evidence type="ECO:0000256" key="1">
    <source>
        <dbReference type="SAM" id="Phobius"/>
    </source>
</evidence>
<keyword evidence="1" id="KW-1133">Transmembrane helix</keyword>
<sequence length="121" mass="13761">MPYFYCFASRYDGDSPLGVDFEVAGLHLQCTDGVGCVKMRLLPLCQHAAALCLFFLLFPPVWFPYTAFSVVFFLLPSSIFFLTFVLFLVCRATFPPPRMLQCLKPMCRQKAHFCGANNQNK</sequence>
<dbReference type="GeneID" id="23867829"/>
<feature type="transmembrane region" description="Helical" evidence="1">
    <location>
        <begin position="48"/>
        <end position="65"/>
    </location>
</feature>
<gene>
    <name evidence="2" type="ORF">TbgDal_XI800</name>
</gene>
<name>D0A5L4_TRYB9</name>
<dbReference type="AlphaFoldDB" id="D0A5L4"/>
<proteinExistence type="predicted"/>
<keyword evidence="1" id="KW-0812">Transmembrane</keyword>
<protein>
    <submittedName>
        <fullName evidence="2">Uncharacterized protein</fullName>
    </submittedName>
</protein>
<dbReference type="RefSeq" id="XP_011779229.1">
    <property type="nucleotide sequence ID" value="XM_011780927.1"/>
</dbReference>